<dbReference type="GO" id="GO:0017056">
    <property type="term" value="F:structural constituent of nuclear pore"/>
    <property type="evidence" value="ECO:0007669"/>
    <property type="project" value="InterPro"/>
</dbReference>
<dbReference type="InterPro" id="IPR004870">
    <property type="entry name" value="Nucleoporin_Nup155"/>
</dbReference>
<dbReference type="GO" id="GO:0000972">
    <property type="term" value="P:transcription-dependent tethering of RNA polymerase II gene DNA at nuclear periphery"/>
    <property type="evidence" value="ECO:0007669"/>
    <property type="project" value="TreeGrafter"/>
</dbReference>
<dbReference type="InterPro" id="IPR042533">
    <property type="entry name" value="Nucleoporin_Nup155_C_1"/>
</dbReference>
<organism evidence="7">
    <name type="scientific">Oppiella nova</name>
    <dbReference type="NCBI Taxonomy" id="334625"/>
    <lineage>
        <taxon>Eukaryota</taxon>
        <taxon>Metazoa</taxon>
        <taxon>Ecdysozoa</taxon>
        <taxon>Arthropoda</taxon>
        <taxon>Chelicerata</taxon>
        <taxon>Arachnida</taxon>
        <taxon>Acari</taxon>
        <taxon>Acariformes</taxon>
        <taxon>Sarcoptiformes</taxon>
        <taxon>Oribatida</taxon>
        <taxon>Brachypylina</taxon>
        <taxon>Oppioidea</taxon>
        <taxon>Oppiidae</taxon>
        <taxon>Oppiella</taxon>
    </lineage>
</organism>
<dbReference type="EMBL" id="OC921951">
    <property type="protein sequence ID" value="CAD7653810.1"/>
    <property type="molecule type" value="Genomic_DNA"/>
</dbReference>
<reference evidence="7" key="1">
    <citation type="submission" date="2020-11" db="EMBL/GenBank/DDBJ databases">
        <authorList>
            <person name="Tran Van P."/>
        </authorList>
    </citation>
    <scope>NUCLEOTIDE SEQUENCE</scope>
</reference>
<keyword evidence="3" id="KW-0813">Transport</keyword>
<evidence type="ECO:0008006" key="9">
    <source>
        <dbReference type="Google" id="ProtNLM"/>
    </source>
</evidence>
<dbReference type="GO" id="GO:0006405">
    <property type="term" value="P:RNA export from nucleus"/>
    <property type="evidence" value="ECO:0007669"/>
    <property type="project" value="TreeGrafter"/>
</dbReference>
<dbReference type="InterPro" id="IPR042537">
    <property type="entry name" value="Nucleoporin_Nup155_C_2"/>
</dbReference>
<dbReference type="PANTHER" id="PTHR10350">
    <property type="entry name" value="NUCLEAR PORE COMPLEX PROTEIN NUP155"/>
    <property type="match status" value="1"/>
</dbReference>
<dbReference type="Gene3D" id="1.25.40.440">
    <property type="entry name" value="Nucleoporin, helical domain, central subdomain"/>
    <property type="match status" value="1"/>
</dbReference>
<sequence length="1503" mass="170321">MGIMPEIGRAWVAIDCYIYLWNYDNGSDVAYYDGLSETILSVGLVKPKEGVFKPHIKYLLILTTAVEILLLGITFSTSEDGSEGDLLLVPDPIFRVSTDNVVMNVIRGSLDGRIFLGGKDGYVYEVIYQAEDGWFGRKCKKVNHSSSVISFLFPSFFNASKEDEVIQMEIDEKRHILYTLTRSGTIDVFDLGSDGKSTYRVISKTLNAIVNEASTAAQTIDQLNFKPIVSISAVEESESIHINLIAVTKAGVRLYFTTTSIQTPEYRPNSLTLIHVRLPPGFTASSPSQRPTAVHCAHFKRGTLLMVSSQMENKDLLWAISNDSFAFSQELMELFSVSHLNSKIWRIAEEIKTIPHKPYHSYALKNNKVVPIESPLLVTQHIEEPRKFIFLTSQGIHIGFKPRIVDQLSQLLHNNQGYDNESVRSFFALHSGAQGCAIALILACASKSAQEAKIKEWATSAFFHFGGDPQQMTTHPIQPISRQSFPLHTSPGFDRSIQHVSTPVSATNQPLFSTPSSPIQPQSMPMTYLSPPDMSSPVSRSEPMMTGDPNVVSIQFSSKHNGVYLYFSRIIRPVWNLKCVSSQRTITTDGQKDFLVSSITLNEIKLYDNRLTELRDFLKNNMKFSPNAENDNRKGLFRGSDVYANERHSLHLLLRLIEHCIEVLGLWKLLCDHQFHAITAVLPIEKQNQLIGLTFRELVVYGIEMTTLLASALVRRFIEDNSTTDIINRRLQEVCPSIYKNENALHAKAHELVTKAKFIANPTDRASQLEYALNLCKKIGARINLPAICELFQSVQWYEAIVDICLLTALNRDPQNLALHYYRNGEQIEDQIGYYVFSTRNECYKLLLEVYERLVQQSKSLLNPRADESTVNVLSLEDAQKRSDDMLRHAIACNDELFHIALYNWLYEHQHSDRLLEIKSPYLESYLKRKTSAFSDSIALMDLLWMYYERNGHFRAAAQILTKLAERRSADVNLYKRIEYLSRAIVCMKSSDSRPTALFGDNNQSAAGEFLHELEEKMEVSRIQLNILENLHKLSESMPTQEAINALNCDLLDITQLYEEYAERFNLAECQLAILHCAGHHDPNLIETIWRNIIDNELRAVSSMASEAQKSILCAKIKHLGSIYLGSEKYFPLEFIIKHLETKTQNFEFESQWLIESLLEMGVNLTDLLDLYHKLYKSRELSTSWPRKQIHLLRVLAVVINLYTLNQSLVSYSERRLFCTKSLDVLSGYLLDLQTMDTEDRAVRSLLFDFKAIKAKTYLTTMSSTDGSDDEFESADEEMDFDGGHTSKAQVVDTIDANINTQTQDIQQTSDLIQSSDLISDTKITQNQPSSERVVNEKENLSVESSKYGSNKSDVSLDKQEFNTMTIVVPAVDPLTGQPMASMMSSRTDMSAANVYEGVANSVDQFLNSDSMFPQMLDTLKVTQRYPSVSGLQDNDYPNLNEMGSSGQSLSLPQFTTLQTIPLPKGLLEQFSHIQQNCEMGIMPEIGRAWVAIDCYIYLWNYD</sequence>
<evidence type="ECO:0000259" key="6">
    <source>
        <dbReference type="Pfam" id="PF08801"/>
    </source>
</evidence>
<evidence type="ECO:0000259" key="5">
    <source>
        <dbReference type="Pfam" id="PF03177"/>
    </source>
</evidence>
<dbReference type="InterPro" id="IPR007187">
    <property type="entry name" value="Nucleoporin_Nup133/Nup155_C"/>
</dbReference>
<feature type="domain" description="Nucleoporin Nup133/Nup155-like C-terminal" evidence="5">
    <location>
        <begin position="557"/>
        <end position="1237"/>
    </location>
</feature>
<keyword evidence="4" id="KW-0539">Nucleus</keyword>
<dbReference type="GO" id="GO:0006606">
    <property type="term" value="P:protein import into nucleus"/>
    <property type="evidence" value="ECO:0007669"/>
    <property type="project" value="TreeGrafter"/>
</dbReference>
<dbReference type="Pfam" id="PF08801">
    <property type="entry name" value="Nucleoporin_N"/>
    <property type="match status" value="2"/>
</dbReference>
<gene>
    <name evidence="7" type="ORF">ONB1V03_LOCUS10463</name>
</gene>
<evidence type="ECO:0000313" key="7">
    <source>
        <dbReference type="EMBL" id="CAD7653810.1"/>
    </source>
</evidence>
<evidence type="ECO:0000256" key="3">
    <source>
        <dbReference type="ARBA" id="ARBA00022448"/>
    </source>
</evidence>
<dbReference type="InterPro" id="IPR042538">
    <property type="entry name" value="Nucleoporin_Nup155_C_3"/>
</dbReference>
<dbReference type="GO" id="GO:0036228">
    <property type="term" value="P:protein localization to nuclear inner membrane"/>
    <property type="evidence" value="ECO:0007669"/>
    <property type="project" value="TreeGrafter"/>
</dbReference>
<evidence type="ECO:0000313" key="8">
    <source>
        <dbReference type="Proteomes" id="UP000728032"/>
    </source>
</evidence>
<dbReference type="GO" id="GO:0044611">
    <property type="term" value="C:nuclear pore inner ring"/>
    <property type="evidence" value="ECO:0007669"/>
    <property type="project" value="TreeGrafter"/>
</dbReference>
<dbReference type="EMBL" id="CAJPVJ010007126">
    <property type="protein sequence ID" value="CAG2170997.1"/>
    <property type="molecule type" value="Genomic_DNA"/>
</dbReference>
<accession>A0A7R9M569</accession>
<name>A0A7R9M569_9ACAR</name>
<comment type="similarity">
    <text evidence="2">Belongs to the non-repetitive/WGA-negative nucleoporin family.</text>
</comment>
<feature type="domain" description="Nucleoporin Nup133/Nup155-like N-terminal" evidence="6">
    <location>
        <begin position="1"/>
        <end position="398"/>
    </location>
</feature>
<feature type="domain" description="Nucleoporin Nup133/Nup155-like N-terminal" evidence="6">
    <location>
        <begin position="1452"/>
        <end position="1502"/>
    </location>
</feature>
<dbReference type="InterPro" id="IPR014908">
    <property type="entry name" value="Nucleoporin_Nup133/Nup155_N"/>
</dbReference>
<dbReference type="Gene3D" id="1.20.120.1880">
    <property type="entry name" value="Nucleoporin, helical C-terminal domain"/>
    <property type="match status" value="1"/>
</dbReference>
<evidence type="ECO:0000256" key="1">
    <source>
        <dbReference type="ARBA" id="ARBA00004123"/>
    </source>
</evidence>
<comment type="subcellular location">
    <subcellularLocation>
        <location evidence="1">Nucleus</location>
    </subcellularLocation>
</comment>
<keyword evidence="8" id="KW-1185">Reference proteome</keyword>
<dbReference type="FunFam" id="1.25.40.440:FF:000001">
    <property type="entry name" value="Nuclear pore complex subunit"/>
    <property type="match status" value="1"/>
</dbReference>
<dbReference type="Gene3D" id="1.25.40.450">
    <property type="entry name" value="Nucleoporin, helical domain, N-terminal subdomain"/>
    <property type="match status" value="1"/>
</dbReference>
<dbReference type="Pfam" id="PF03177">
    <property type="entry name" value="Nucleoporin_C"/>
    <property type="match status" value="1"/>
</dbReference>
<dbReference type="OrthoDB" id="338970at2759"/>
<dbReference type="Proteomes" id="UP000728032">
    <property type="component" value="Unassembled WGS sequence"/>
</dbReference>
<feature type="non-terminal residue" evidence="7">
    <location>
        <position position="1"/>
    </location>
</feature>
<evidence type="ECO:0000256" key="4">
    <source>
        <dbReference type="ARBA" id="ARBA00023242"/>
    </source>
</evidence>
<dbReference type="Gene3D" id="1.20.58.1780">
    <property type="match status" value="1"/>
</dbReference>
<proteinExistence type="inferred from homology"/>
<protein>
    <recommendedName>
        <fullName evidence="9">Nuclear pore complex protein Nup155</fullName>
    </recommendedName>
</protein>
<dbReference type="PANTHER" id="PTHR10350:SF6">
    <property type="entry name" value="NUCLEAR PORE COMPLEX PROTEIN NUP155"/>
    <property type="match status" value="1"/>
</dbReference>
<evidence type="ECO:0000256" key="2">
    <source>
        <dbReference type="ARBA" id="ARBA00007373"/>
    </source>
</evidence>